<evidence type="ECO:0008006" key="5">
    <source>
        <dbReference type="Google" id="ProtNLM"/>
    </source>
</evidence>
<evidence type="ECO:0000256" key="1">
    <source>
        <dbReference type="SAM" id="MobiDB-lite"/>
    </source>
</evidence>
<reference evidence="3 4" key="1">
    <citation type="journal article" date="2018" name="BMC Genomics">
        <title>Genomic evidence for intraspecific hybridization in a clonal and extremely halotolerant yeast.</title>
        <authorList>
            <person name="Gostincar C."/>
            <person name="Stajich J.E."/>
            <person name="Zupancic J."/>
            <person name="Zalar P."/>
            <person name="Gunde-Cimerman N."/>
        </authorList>
    </citation>
    <scope>NUCLEOTIDE SEQUENCE [LARGE SCALE GENOMIC DNA]</scope>
    <source>
        <strain evidence="3 4">EXF-2682</strain>
    </source>
</reference>
<protein>
    <recommendedName>
        <fullName evidence="5">Transglycosylase SLT domain-containing protein</fullName>
    </recommendedName>
</protein>
<keyword evidence="2" id="KW-0812">Transmembrane</keyword>
<dbReference type="Proteomes" id="UP000269276">
    <property type="component" value="Unassembled WGS sequence"/>
</dbReference>
<dbReference type="VEuPathDB" id="FungiDB:BTJ68_08014"/>
<feature type="region of interest" description="Disordered" evidence="1">
    <location>
        <begin position="1"/>
        <end position="90"/>
    </location>
</feature>
<organism evidence="3 4">
    <name type="scientific">Hortaea werneckii</name>
    <name type="common">Black yeast</name>
    <name type="synonym">Cladosporium werneckii</name>
    <dbReference type="NCBI Taxonomy" id="91943"/>
    <lineage>
        <taxon>Eukaryota</taxon>
        <taxon>Fungi</taxon>
        <taxon>Dikarya</taxon>
        <taxon>Ascomycota</taxon>
        <taxon>Pezizomycotina</taxon>
        <taxon>Dothideomycetes</taxon>
        <taxon>Dothideomycetidae</taxon>
        <taxon>Mycosphaerellales</taxon>
        <taxon>Teratosphaeriaceae</taxon>
        <taxon>Hortaea</taxon>
    </lineage>
</organism>
<comment type="caution">
    <text evidence="3">The sequence shown here is derived from an EMBL/GenBank/DDBJ whole genome shotgun (WGS) entry which is preliminary data.</text>
</comment>
<sequence>MPHRPKMPKNERYYSQQSLYTPLGESQHDPSDPFSSHVALDDLDSDYEKYRSGIPSPAQSPAPPTHGYENNAPPNQNPLNRQPTKQKSTGFAAWSRKKKLMVIGGAIAAVVIIAIVLGVAIPLSQQGGGSYDLKLSTAQVTNQTAFEAGGATNADPWTNLDDGVGAGEDSYTYYSGDTSNFPSSSKWVSFKDMWSGNYHNMLNSCKHLGYKKKNTPQFMEDIYSAIQNRSAASLVDHRFILATILQESHGCVWVGETTSISGVNNPGLMQSHNGHKYASSHSNSSILQMVSDGTAGTSGDEGGDGLVQNLNLYGALYNAARGYNSGYIPKSGNLSDPAGATACYVSDIANRLTGWVNATSKCTED</sequence>
<accession>A0A3M7EHJ8</accession>
<proteinExistence type="predicted"/>
<evidence type="ECO:0000313" key="3">
    <source>
        <dbReference type="EMBL" id="RMY75554.1"/>
    </source>
</evidence>
<dbReference type="OrthoDB" id="1193027at2759"/>
<evidence type="ECO:0000256" key="2">
    <source>
        <dbReference type="SAM" id="Phobius"/>
    </source>
</evidence>
<gene>
    <name evidence="3" type="ORF">D0863_02485</name>
</gene>
<feature type="compositionally biased region" description="Polar residues" evidence="1">
    <location>
        <begin position="72"/>
        <end position="89"/>
    </location>
</feature>
<keyword evidence="2" id="KW-0472">Membrane</keyword>
<name>A0A3M7EHJ8_HORWE</name>
<dbReference type="AlphaFoldDB" id="A0A3M7EHJ8"/>
<dbReference type="EMBL" id="QWIP01000054">
    <property type="protein sequence ID" value="RMY75554.1"/>
    <property type="molecule type" value="Genomic_DNA"/>
</dbReference>
<evidence type="ECO:0000313" key="4">
    <source>
        <dbReference type="Proteomes" id="UP000269276"/>
    </source>
</evidence>
<keyword evidence="2" id="KW-1133">Transmembrane helix</keyword>
<feature type="transmembrane region" description="Helical" evidence="2">
    <location>
        <begin position="100"/>
        <end position="123"/>
    </location>
</feature>